<keyword evidence="4 5" id="KW-0472">Membrane</keyword>
<evidence type="ECO:0000256" key="2">
    <source>
        <dbReference type="ARBA" id="ARBA00022692"/>
    </source>
</evidence>
<dbReference type="Proteomes" id="UP000030848">
    <property type="component" value="Unassembled WGS sequence"/>
</dbReference>
<gene>
    <name evidence="6" type="ORF">MINT15_07910</name>
</gene>
<evidence type="ECO:0000313" key="7">
    <source>
        <dbReference type="Proteomes" id="UP000030848"/>
    </source>
</evidence>
<feature type="transmembrane region" description="Helical" evidence="5">
    <location>
        <begin position="83"/>
        <end position="99"/>
    </location>
</feature>
<accession>A0A837DGX8</accession>
<keyword evidence="2 5" id="KW-0812">Transmembrane</keyword>
<dbReference type="RefSeq" id="WP_012796360.1">
    <property type="nucleotide sequence ID" value="NZ_CALJZO010000070.1"/>
</dbReference>
<feature type="transmembrane region" description="Helical" evidence="5">
    <location>
        <begin position="180"/>
        <end position="200"/>
    </location>
</feature>
<dbReference type="OMA" id="SKRAWIR"/>
<evidence type="ECO:0000256" key="5">
    <source>
        <dbReference type="SAM" id="Phobius"/>
    </source>
</evidence>
<proteinExistence type="predicted"/>
<sequence length="206" mass="22176">MRLMRRTAPDDDRARRIQQSLAVPVLAAALLSIPAVFLTTAPGLPGVVGRVLNWLSLAVLVGESAALLWFSGSVRLFVRRYRAQLLIVAITVPAVVFVIGPTQVLRILLMLGAFRILRVRRILRAGRMIVHRTGLDERRGRWALAGVGAVAAVFAATVLADPESRSRKTLAWVVDHLGLGGTVVAGLGVTTIALVVAVLLRKDTRG</sequence>
<dbReference type="EMBL" id="JRZE01000002">
    <property type="protein sequence ID" value="KHF45574.1"/>
    <property type="molecule type" value="Genomic_DNA"/>
</dbReference>
<evidence type="ECO:0000256" key="4">
    <source>
        <dbReference type="ARBA" id="ARBA00023136"/>
    </source>
</evidence>
<evidence type="ECO:0000313" key="6">
    <source>
        <dbReference type="EMBL" id="KHF45574.1"/>
    </source>
</evidence>
<comment type="subcellular location">
    <subcellularLocation>
        <location evidence="1">Membrane</location>
        <topology evidence="1">Multi-pass membrane protein</topology>
    </subcellularLocation>
</comment>
<reference evidence="6 7" key="1">
    <citation type="submission" date="2014-10" db="EMBL/GenBank/DDBJ databases">
        <title>Genome sequence of Micropolyspora internatus JCM3315.</title>
        <authorList>
            <person name="Shin S.-K."/>
            <person name="Yi H."/>
        </authorList>
    </citation>
    <scope>NUCLEOTIDE SEQUENCE [LARGE SCALE GENOMIC DNA]</scope>
    <source>
        <strain evidence="6 7">JCM 3315</strain>
    </source>
</reference>
<dbReference type="AlphaFoldDB" id="A0A837DGX8"/>
<feature type="transmembrane region" description="Helical" evidence="5">
    <location>
        <begin position="51"/>
        <end position="71"/>
    </location>
</feature>
<name>A0A837DGX8_9PSEU</name>
<comment type="caution">
    <text evidence="6">The sequence shown here is derived from an EMBL/GenBank/DDBJ whole genome shotgun (WGS) entry which is preliminary data.</text>
</comment>
<feature type="transmembrane region" description="Helical" evidence="5">
    <location>
        <begin position="21"/>
        <end position="39"/>
    </location>
</feature>
<protein>
    <submittedName>
        <fullName evidence="6">Uncharacterized protein</fullName>
    </submittedName>
</protein>
<evidence type="ECO:0000256" key="1">
    <source>
        <dbReference type="ARBA" id="ARBA00004141"/>
    </source>
</evidence>
<dbReference type="GO" id="GO:0016020">
    <property type="term" value="C:membrane"/>
    <property type="evidence" value="ECO:0007669"/>
    <property type="project" value="UniProtKB-SubCell"/>
</dbReference>
<evidence type="ECO:0000256" key="3">
    <source>
        <dbReference type="ARBA" id="ARBA00022989"/>
    </source>
</evidence>
<dbReference type="Gene3D" id="1.20.120.350">
    <property type="entry name" value="Voltage-gated potassium channels. Chain C"/>
    <property type="match status" value="1"/>
</dbReference>
<feature type="transmembrane region" description="Helical" evidence="5">
    <location>
        <begin position="142"/>
        <end position="160"/>
    </location>
</feature>
<dbReference type="InterPro" id="IPR027359">
    <property type="entry name" value="Volt_channel_dom_sf"/>
</dbReference>
<organism evidence="6 7">
    <name type="scientific">Saccharomonospora viridis</name>
    <dbReference type="NCBI Taxonomy" id="1852"/>
    <lineage>
        <taxon>Bacteria</taxon>
        <taxon>Bacillati</taxon>
        <taxon>Actinomycetota</taxon>
        <taxon>Actinomycetes</taxon>
        <taxon>Pseudonocardiales</taxon>
        <taxon>Pseudonocardiaceae</taxon>
        <taxon>Saccharomonospora</taxon>
    </lineage>
</organism>
<feature type="transmembrane region" description="Helical" evidence="5">
    <location>
        <begin position="105"/>
        <end position="121"/>
    </location>
</feature>
<keyword evidence="3 5" id="KW-1133">Transmembrane helix</keyword>